<comment type="function">
    <text evidence="4 5">Required for flagellar hook formation. May act as a scaffolding protein.</text>
</comment>
<evidence type="ECO:0000259" key="8">
    <source>
        <dbReference type="Pfam" id="PF13861"/>
    </source>
</evidence>
<feature type="compositionally biased region" description="Acidic residues" evidence="6">
    <location>
        <begin position="239"/>
        <end position="251"/>
    </location>
</feature>
<feature type="domain" description="FlgD Tudor-like" evidence="8">
    <location>
        <begin position="90"/>
        <end position="220"/>
    </location>
</feature>
<name>A0ABQ1XX23_9PROT</name>
<dbReference type="InterPro" id="IPR025963">
    <property type="entry name" value="FLgD_Tudor"/>
</dbReference>
<evidence type="ECO:0000313" key="9">
    <source>
        <dbReference type="EMBL" id="GGH05776.1"/>
    </source>
</evidence>
<gene>
    <name evidence="9" type="ORF">GCM10007420_22800</name>
</gene>
<dbReference type="Pfam" id="PF03963">
    <property type="entry name" value="FlgD"/>
    <property type="match status" value="1"/>
</dbReference>
<dbReference type="Pfam" id="PF13861">
    <property type="entry name" value="FLgD_tudor"/>
    <property type="match status" value="1"/>
</dbReference>
<evidence type="ECO:0000256" key="5">
    <source>
        <dbReference type="RuleBase" id="RU362076"/>
    </source>
</evidence>
<evidence type="ECO:0000259" key="7">
    <source>
        <dbReference type="Pfam" id="PF13860"/>
    </source>
</evidence>
<reference evidence="10" key="1">
    <citation type="journal article" date="2019" name="Int. J. Syst. Evol. Microbiol.">
        <title>The Global Catalogue of Microorganisms (GCM) 10K type strain sequencing project: providing services to taxonomists for standard genome sequencing and annotation.</title>
        <authorList>
            <consortium name="The Broad Institute Genomics Platform"/>
            <consortium name="The Broad Institute Genome Sequencing Center for Infectious Disease"/>
            <person name="Wu L."/>
            <person name="Ma J."/>
        </authorList>
    </citation>
    <scope>NUCLEOTIDE SEQUENCE [LARGE SCALE GENOMIC DNA]</scope>
    <source>
        <strain evidence="10">CGMCC 1.12766</strain>
    </source>
</reference>
<dbReference type="Gene3D" id="2.60.40.4070">
    <property type="match status" value="1"/>
</dbReference>
<protein>
    <recommendedName>
        <fullName evidence="2 5">Basal-body rod modification protein FlgD</fullName>
    </recommendedName>
</protein>
<dbReference type="Proteomes" id="UP000648722">
    <property type="component" value="Unassembled WGS sequence"/>
</dbReference>
<keyword evidence="10" id="KW-1185">Reference proteome</keyword>
<comment type="caution">
    <text evidence="9">The sequence shown here is derived from an EMBL/GenBank/DDBJ whole genome shotgun (WGS) entry which is preliminary data.</text>
</comment>
<evidence type="ECO:0000256" key="3">
    <source>
        <dbReference type="ARBA" id="ARBA00022795"/>
    </source>
</evidence>
<dbReference type="RefSeq" id="WP_188452717.1">
    <property type="nucleotide sequence ID" value="NZ_BMFS01000011.1"/>
</dbReference>
<comment type="similarity">
    <text evidence="1 5">Belongs to the FlgD family.</text>
</comment>
<dbReference type="Pfam" id="PF13860">
    <property type="entry name" value="FlgD_ig"/>
    <property type="match status" value="1"/>
</dbReference>
<keyword evidence="3 5" id="KW-1005">Bacterial flagellum biogenesis</keyword>
<feature type="region of interest" description="Disordered" evidence="6">
    <location>
        <begin position="226"/>
        <end position="251"/>
    </location>
</feature>
<accession>A0ABQ1XX23</accession>
<evidence type="ECO:0000256" key="4">
    <source>
        <dbReference type="ARBA" id="ARBA00024746"/>
    </source>
</evidence>
<dbReference type="Gene3D" id="2.30.30.910">
    <property type="match status" value="1"/>
</dbReference>
<organism evidence="9 10">
    <name type="scientific">Glycocaulis albus</name>
    <dbReference type="NCBI Taxonomy" id="1382801"/>
    <lineage>
        <taxon>Bacteria</taxon>
        <taxon>Pseudomonadati</taxon>
        <taxon>Pseudomonadota</taxon>
        <taxon>Alphaproteobacteria</taxon>
        <taxon>Maricaulales</taxon>
        <taxon>Maricaulaceae</taxon>
        <taxon>Glycocaulis</taxon>
    </lineage>
</organism>
<proteinExistence type="inferred from homology"/>
<evidence type="ECO:0000313" key="10">
    <source>
        <dbReference type="Proteomes" id="UP000648722"/>
    </source>
</evidence>
<dbReference type="InterPro" id="IPR025965">
    <property type="entry name" value="FlgD/Vpr_Ig-like"/>
</dbReference>
<evidence type="ECO:0000256" key="1">
    <source>
        <dbReference type="ARBA" id="ARBA00010577"/>
    </source>
</evidence>
<sequence>MTDLNPIAQAQQAASGVNQTNTASSAASLTDNFDTFLTLLTSQLQNQDPLSPMDSQEFVQQLVQFSSVEQQIQSTQAIQALLNVQAALAQLSSVDYIGKYALVETSGSLLSEGSAEWSYQLPQDATSTQLVITNEQGATVGTINGQTGTGEHRLVWDGKDTQGNTLPDGVYNLEVVAFNADGERIQDVSVLVGGRVTGVELSNGQAIVEVGGMQVPASRIVRLREIPADPVEQPAITDPADEEEGEPEAVG</sequence>
<dbReference type="InterPro" id="IPR005648">
    <property type="entry name" value="FlgD"/>
</dbReference>
<dbReference type="EMBL" id="BMFS01000011">
    <property type="protein sequence ID" value="GGH05776.1"/>
    <property type="molecule type" value="Genomic_DNA"/>
</dbReference>
<evidence type="ECO:0000256" key="6">
    <source>
        <dbReference type="SAM" id="MobiDB-lite"/>
    </source>
</evidence>
<evidence type="ECO:0000256" key="2">
    <source>
        <dbReference type="ARBA" id="ARBA00016013"/>
    </source>
</evidence>
<feature type="domain" description="FlgD/Vpr Ig-like" evidence="7">
    <location>
        <begin position="112"/>
        <end position="180"/>
    </location>
</feature>